<feature type="region of interest" description="Disordered" evidence="1">
    <location>
        <begin position="35"/>
        <end position="72"/>
    </location>
</feature>
<keyword evidence="4" id="KW-1185">Reference proteome</keyword>
<evidence type="ECO:0000256" key="1">
    <source>
        <dbReference type="SAM" id="MobiDB-lite"/>
    </source>
</evidence>
<dbReference type="RefSeq" id="WP_184382422.1">
    <property type="nucleotide sequence ID" value="NZ_JACIDJ010000001.1"/>
</dbReference>
<organism evidence="3 4">
    <name type="scientific">Roseococcus suduntuyensis</name>
    <dbReference type="NCBI Taxonomy" id="455361"/>
    <lineage>
        <taxon>Bacteria</taxon>
        <taxon>Pseudomonadati</taxon>
        <taxon>Pseudomonadota</taxon>
        <taxon>Alphaproteobacteria</taxon>
        <taxon>Acetobacterales</taxon>
        <taxon>Roseomonadaceae</taxon>
        <taxon>Roseococcus</taxon>
    </lineage>
</organism>
<dbReference type="Proteomes" id="UP000553193">
    <property type="component" value="Unassembled WGS sequence"/>
</dbReference>
<proteinExistence type="predicted"/>
<comment type="caution">
    <text evidence="3">The sequence shown here is derived from an EMBL/GenBank/DDBJ whole genome shotgun (WGS) entry which is preliminary data.</text>
</comment>
<gene>
    <name evidence="3" type="ORF">GGQ83_000938</name>
</gene>
<feature type="domain" description="DUF4189" evidence="2">
    <location>
        <begin position="86"/>
        <end position="194"/>
    </location>
</feature>
<reference evidence="3 4" key="1">
    <citation type="submission" date="2020-08" db="EMBL/GenBank/DDBJ databases">
        <title>Genomic Encyclopedia of Type Strains, Phase IV (KMG-IV): sequencing the most valuable type-strain genomes for metagenomic binning, comparative biology and taxonomic classification.</title>
        <authorList>
            <person name="Goeker M."/>
        </authorList>
    </citation>
    <scope>NUCLEOTIDE SEQUENCE [LARGE SCALE GENOMIC DNA]</scope>
    <source>
        <strain evidence="3 4">DSM 19979</strain>
    </source>
</reference>
<evidence type="ECO:0000313" key="4">
    <source>
        <dbReference type="Proteomes" id="UP000553193"/>
    </source>
</evidence>
<dbReference type="InterPro" id="IPR025240">
    <property type="entry name" value="DUF4189"/>
</dbReference>
<accession>A0A840A9G1</accession>
<sequence>MRLVWVISGILVGAVFIGASGTGQAQPQRGRAAEALLPLPPPPTPAAPPMRAAPPPQPAPAAPPPPVATAQRGAQTPVVWATIYAAAPPSRAYGISPATRDRLIAHQRAEAQCRAGPGGNTCRRLVEIQQGCAVLVQGARDDRLLPFTTPDPNQPVMLAVAGAGFTVEDATRDGMDQCQRRQRGAICRVIASICAR</sequence>
<evidence type="ECO:0000259" key="2">
    <source>
        <dbReference type="Pfam" id="PF13827"/>
    </source>
</evidence>
<dbReference type="EMBL" id="JACIDJ010000001">
    <property type="protein sequence ID" value="MBB3897512.1"/>
    <property type="molecule type" value="Genomic_DNA"/>
</dbReference>
<dbReference type="Pfam" id="PF13827">
    <property type="entry name" value="DUF4189"/>
    <property type="match status" value="1"/>
</dbReference>
<evidence type="ECO:0000313" key="3">
    <source>
        <dbReference type="EMBL" id="MBB3897512.1"/>
    </source>
</evidence>
<protein>
    <recommendedName>
        <fullName evidence="2">DUF4189 domain-containing protein</fullName>
    </recommendedName>
</protein>
<feature type="compositionally biased region" description="Pro residues" evidence="1">
    <location>
        <begin position="38"/>
        <end position="67"/>
    </location>
</feature>
<dbReference type="AlphaFoldDB" id="A0A840A9G1"/>
<name>A0A840A9G1_9PROT</name>